<dbReference type="GO" id="GO:0044209">
    <property type="term" value="P:AMP salvage"/>
    <property type="evidence" value="ECO:0007669"/>
    <property type="project" value="TreeGrafter"/>
</dbReference>
<evidence type="ECO:0000256" key="1">
    <source>
        <dbReference type="ARBA" id="ARBA00000868"/>
    </source>
</evidence>
<accession>A0AAW0JCD4</accession>
<dbReference type="CDD" id="cd06223">
    <property type="entry name" value="PRTases_typeI"/>
    <property type="match status" value="1"/>
</dbReference>
<proteinExistence type="inferred from homology"/>
<keyword evidence="6" id="KW-0963">Cytoplasm</keyword>
<reference evidence="10 11" key="1">
    <citation type="journal article" date="2023" name="bioRxiv">
        <title>Conserved and derived expression patterns and positive selection on dental genes reveal complex evolutionary context of ever-growing rodent molars.</title>
        <authorList>
            <person name="Calamari Z.T."/>
            <person name="Song A."/>
            <person name="Cohen E."/>
            <person name="Akter M."/>
            <person name="Roy R.D."/>
            <person name="Hallikas O."/>
            <person name="Christensen M.M."/>
            <person name="Li P."/>
            <person name="Marangoni P."/>
            <person name="Jernvall J."/>
            <person name="Klein O.D."/>
        </authorList>
    </citation>
    <scope>NUCLEOTIDE SEQUENCE [LARGE SCALE GENOMIC DNA]</scope>
    <source>
        <strain evidence="10">V071</strain>
    </source>
</reference>
<gene>
    <name evidence="10" type="ORF">U0070_021473</name>
</gene>
<comment type="similarity">
    <text evidence="4">Belongs to the purine/pyrimidine phosphoribosyltransferase family.</text>
</comment>
<dbReference type="GO" id="GO:0006166">
    <property type="term" value="P:purine ribonucleoside salvage"/>
    <property type="evidence" value="ECO:0007669"/>
    <property type="project" value="UniProtKB-KW"/>
</dbReference>
<dbReference type="GO" id="GO:0016208">
    <property type="term" value="F:AMP binding"/>
    <property type="evidence" value="ECO:0007669"/>
    <property type="project" value="TreeGrafter"/>
</dbReference>
<comment type="caution">
    <text evidence="10">The sequence shown here is derived from an EMBL/GenBank/DDBJ whole genome shotgun (WGS) entry which is preliminary data.</text>
</comment>
<evidence type="ECO:0000256" key="2">
    <source>
        <dbReference type="ARBA" id="ARBA00004496"/>
    </source>
</evidence>
<evidence type="ECO:0000256" key="4">
    <source>
        <dbReference type="ARBA" id="ARBA00008391"/>
    </source>
</evidence>
<dbReference type="SUPFAM" id="SSF53271">
    <property type="entry name" value="PRTase-like"/>
    <property type="match status" value="1"/>
</dbReference>
<comment type="pathway">
    <text evidence="3">Purine metabolism; AMP biosynthesis via salvage pathway; AMP from adenine: step 1/1.</text>
</comment>
<evidence type="ECO:0000313" key="10">
    <source>
        <dbReference type="EMBL" id="KAK7824552.1"/>
    </source>
</evidence>
<dbReference type="GO" id="GO:0003999">
    <property type="term" value="F:adenine phosphoribosyltransferase activity"/>
    <property type="evidence" value="ECO:0007669"/>
    <property type="project" value="UniProtKB-EC"/>
</dbReference>
<dbReference type="GO" id="GO:0002055">
    <property type="term" value="F:adenine binding"/>
    <property type="evidence" value="ECO:0007669"/>
    <property type="project" value="TreeGrafter"/>
</dbReference>
<dbReference type="PANTHER" id="PTHR32315">
    <property type="entry name" value="ADENINE PHOSPHORIBOSYLTRANSFERASE"/>
    <property type="match status" value="1"/>
</dbReference>
<evidence type="ECO:0000313" key="11">
    <source>
        <dbReference type="Proteomes" id="UP001488838"/>
    </source>
</evidence>
<keyword evidence="9" id="KW-0660">Purine salvage</keyword>
<dbReference type="InterPro" id="IPR050054">
    <property type="entry name" value="UPRTase/APRTase"/>
</dbReference>
<dbReference type="InterPro" id="IPR000836">
    <property type="entry name" value="PRTase_dom"/>
</dbReference>
<dbReference type="Proteomes" id="UP001488838">
    <property type="component" value="Unassembled WGS sequence"/>
</dbReference>
<sequence length="70" mass="7831">MSASWALEYGKAELNIQKDILEPGQNVVVVHDFLATEGTMEAAYKVLDPLQAEVVEYVNLKELASLKRPR</sequence>
<dbReference type="GO" id="GO:0006168">
    <property type="term" value="P:adenine salvage"/>
    <property type="evidence" value="ECO:0007669"/>
    <property type="project" value="TreeGrafter"/>
</dbReference>
<comment type="subcellular location">
    <subcellularLocation>
        <location evidence="2">Cytoplasm</location>
    </subcellularLocation>
</comment>
<evidence type="ECO:0000256" key="5">
    <source>
        <dbReference type="ARBA" id="ARBA00011893"/>
    </source>
</evidence>
<evidence type="ECO:0000256" key="7">
    <source>
        <dbReference type="ARBA" id="ARBA00022676"/>
    </source>
</evidence>
<dbReference type="PANTHER" id="PTHR32315:SF3">
    <property type="entry name" value="ADENINE PHOSPHORIBOSYLTRANSFERASE"/>
    <property type="match status" value="1"/>
</dbReference>
<evidence type="ECO:0000256" key="8">
    <source>
        <dbReference type="ARBA" id="ARBA00022679"/>
    </source>
</evidence>
<evidence type="ECO:0000256" key="6">
    <source>
        <dbReference type="ARBA" id="ARBA00022490"/>
    </source>
</evidence>
<name>A0AAW0JCD4_MYOGA</name>
<keyword evidence="7" id="KW-0328">Glycosyltransferase</keyword>
<dbReference type="EC" id="2.4.2.7" evidence="5"/>
<dbReference type="Gene3D" id="3.40.50.2020">
    <property type="match status" value="1"/>
</dbReference>
<comment type="catalytic activity">
    <reaction evidence="1">
        <text>AMP + diphosphate = 5-phospho-alpha-D-ribose 1-diphosphate + adenine</text>
        <dbReference type="Rhea" id="RHEA:16609"/>
        <dbReference type="ChEBI" id="CHEBI:16708"/>
        <dbReference type="ChEBI" id="CHEBI:33019"/>
        <dbReference type="ChEBI" id="CHEBI:58017"/>
        <dbReference type="ChEBI" id="CHEBI:456215"/>
        <dbReference type="EC" id="2.4.2.7"/>
    </reaction>
</comment>
<evidence type="ECO:0000256" key="9">
    <source>
        <dbReference type="ARBA" id="ARBA00022726"/>
    </source>
</evidence>
<dbReference type="EMBL" id="JBBHLL010000045">
    <property type="protein sequence ID" value="KAK7824552.1"/>
    <property type="molecule type" value="Genomic_DNA"/>
</dbReference>
<keyword evidence="11" id="KW-1185">Reference proteome</keyword>
<dbReference type="AlphaFoldDB" id="A0AAW0JCD4"/>
<organism evidence="10 11">
    <name type="scientific">Myodes glareolus</name>
    <name type="common">Bank vole</name>
    <name type="synonym">Clethrionomys glareolus</name>
    <dbReference type="NCBI Taxonomy" id="447135"/>
    <lineage>
        <taxon>Eukaryota</taxon>
        <taxon>Metazoa</taxon>
        <taxon>Chordata</taxon>
        <taxon>Craniata</taxon>
        <taxon>Vertebrata</taxon>
        <taxon>Euteleostomi</taxon>
        <taxon>Mammalia</taxon>
        <taxon>Eutheria</taxon>
        <taxon>Euarchontoglires</taxon>
        <taxon>Glires</taxon>
        <taxon>Rodentia</taxon>
        <taxon>Myomorpha</taxon>
        <taxon>Muroidea</taxon>
        <taxon>Cricetidae</taxon>
        <taxon>Arvicolinae</taxon>
        <taxon>Myodes</taxon>
    </lineage>
</organism>
<dbReference type="GO" id="GO:0005737">
    <property type="term" value="C:cytoplasm"/>
    <property type="evidence" value="ECO:0007669"/>
    <property type="project" value="UniProtKB-SubCell"/>
</dbReference>
<protein>
    <recommendedName>
        <fullName evidence="5">adenine phosphoribosyltransferase</fullName>
        <ecNumber evidence="5">2.4.2.7</ecNumber>
    </recommendedName>
</protein>
<keyword evidence="8" id="KW-0808">Transferase</keyword>
<evidence type="ECO:0000256" key="3">
    <source>
        <dbReference type="ARBA" id="ARBA00004659"/>
    </source>
</evidence>
<dbReference type="InterPro" id="IPR029057">
    <property type="entry name" value="PRTase-like"/>
</dbReference>